<comment type="similarity">
    <text evidence="1">Belongs to the 5'-AMP-activated protein kinase beta subunit family.</text>
</comment>
<evidence type="ECO:0000256" key="4">
    <source>
        <dbReference type="SAM" id="MobiDB-lite"/>
    </source>
</evidence>
<evidence type="ECO:0000256" key="3">
    <source>
        <dbReference type="PROSITE-ProRule" id="PRU00708"/>
    </source>
</evidence>
<dbReference type="Pfam" id="PF16561">
    <property type="entry name" value="AMPK1_CBM"/>
    <property type="match status" value="1"/>
</dbReference>
<evidence type="ECO:0000256" key="2">
    <source>
        <dbReference type="ARBA" id="ARBA00022737"/>
    </source>
</evidence>
<dbReference type="Gene3D" id="6.20.250.60">
    <property type="match status" value="1"/>
</dbReference>
<dbReference type="PROSITE" id="PS51375">
    <property type="entry name" value="PPR"/>
    <property type="match status" value="1"/>
</dbReference>
<dbReference type="FunFam" id="1.25.40.10:FF:002166">
    <property type="entry name" value="Pentatricopeptide (PPR) repeat-containing protein-like"/>
    <property type="match status" value="1"/>
</dbReference>
<dbReference type="FunFam" id="1.25.40.10:FF:001636">
    <property type="entry name" value="Pentatricopeptide repeat-containing protein At2g20540"/>
    <property type="match status" value="1"/>
</dbReference>
<dbReference type="GO" id="GO:0009507">
    <property type="term" value="C:chloroplast"/>
    <property type="evidence" value="ECO:0007669"/>
    <property type="project" value="UniProtKB-ARBA"/>
</dbReference>
<dbReference type="InterPro" id="IPR037256">
    <property type="entry name" value="ASC_dom_sf"/>
</dbReference>
<dbReference type="PANTHER" id="PTHR47926">
    <property type="entry name" value="PENTATRICOPEPTIDE REPEAT-CONTAINING PROTEIN"/>
    <property type="match status" value="1"/>
</dbReference>
<dbReference type="NCBIfam" id="TIGR00756">
    <property type="entry name" value="PPR"/>
    <property type="match status" value="4"/>
</dbReference>
<feature type="region of interest" description="Disordered" evidence="4">
    <location>
        <begin position="170"/>
        <end position="189"/>
    </location>
</feature>
<dbReference type="AlphaFoldDB" id="A0A2N9FP89"/>
<dbReference type="SUPFAM" id="SSF160219">
    <property type="entry name" value="AMPKBI-like"/>
    <property type="match status" value="1"/>
</dbReference>
<dbReference type="PANTHER" id="PTHR47926:SF453">
    <property type="entry name" value="PENTATRICOPEPTIDE REPEAT (PPR) SUPERFAMILY PROTEIN"/>
    <property type="match status" value="1"/>
</dbReference>
<dbReference type="InterPro" id="IPR011990">
    <property type="entry name" value="TPR-like_helical_dom_sf"/>
</dbReference>
<protein>
    <recommendedName>
        <fullName evidence="5">Association with the SNF1 complex (ASC) domain-containing protein</fullName>
    </recommendedName>
</protein>
<dbReference type="GO" id="GO:0009451">
    <property type="term" value="P:RNA modification"/>
    <property type="evidence" value="ECO:0007669"/>
    <property type="project" value="InterPro"/>
</dbReference>
<dbReference type="InterPro" id="IPR032640">
    <property type="entry name" value="AMPK1_CBM"/>
</dbReference>
<dbReference type="Pfam" id="PF20431">
    <property type="entry name" value="E_motif"/>
    <property type="match status" value="1"/>
</dbReference>
<proteinExistence type="inferred from homology"/>
<dbReference type="SMART" id="SM01010">
    <property type="entry name" value="AMPKBI"/>
    <property type="match status" value="1"/>
</dbReference>
<dbReference type="InterPro" id="IPR046960">
    <property type="entry name" value="PPR_At4g14850-like_plant"/>
</dbReference>
<dbReference type="CDD" id="cd02859">
    <property type="entry name" value="E_set_AMPKbeta_like_N"/>
    <property type="match status" value="1"/>
</dbReference>
<dbReference type="EMBL" id="OIVN01001030">
    <property type="protein sequence ID" value="SPC88920.1"/>
    <property type="molecule type" value="Genomic_DNA"/>
</dbReference>
<organism evidence="6">
    <name type="scientific">Fagus sylvatica</name>
    <name type="common">Beechnut</name>
    <dbReference type="NCBI Taxonomy" id="28930"/>
    <lineage>
        <taxon>Eukaryota</taxon>
        <taxon>Viridiplantae</taxon>
        <taxon>Streptophyta</taxon>
        <taxon>Embryophyta</taxon>
        <taxon>Tracheophyta</taxon>
        <taxon>Spermatophyta</taxon>
        <taxon>Magnoliopsida</taxon>
        <taxon>eudicotyledons</taxon>
        <taxon>Gunneridae</taxon>
        <taxon>Pentapetalae</taxon>
        <taxon>rosids</taxon>
        <taxon>fabids</taxon>
        <taxon>Fagales</taxon>
        <taxon>Fagaceae</taxon>
        <taxon>Fagus</taxon>
    </lineage>
</organism>
<keyword evidence="2" id="KW-0677">Repeat</keyword>
<dbReference type="InterPro" id="IPR002885">
    <property type="entry name" value="PPR_rpt"/>
</dbReference>
<dbReference type="Pfam" id="PF01535">
    <property type="entry name" value="PPR"/>
    <property type="match status" value="4"/>
</dbReference>
<name>A0A2N9FP89_FAGSY</name>
<dbReference type="SUPFAM" id="SSF81296">
    <property type="entry name" value="E set domains"/>
    <property type="match status" value="1"/>
</dbReference>
<dbReference type="InterPro" id="IPR006828">
    <property type="entry name" value="ASC_dom"/>
</dbReference>
<feature type="domain" description="Association with the SNF1 complex (ASC)" evidence="5">
    <location>
        <begin position="182"/>
        <end position="270"/>
    </location>
</feature>
<accession>A0A2N9FP89</accession>
<dbReference type="InterPro" id="IPR046848">
    <property type="entry name" value="E_motif"/>
</dbReference>
<dbReference type="SUPFAM" id="SSF48452">
    <property type="entry name" value="TPR-like"/>
    <property type="match status" value="1"/>
</dbReference>
<dbReference type="Pfam" id="PF04739">
    <property type="entry name" value="AMPKBI"/>
    <property type="match status" value="1"/>
</dbReference>
<dbReference type="InterPro" id="IPR014756">
    <property type="entry name" value="Ig_E-set"/>
</dbReference>
<feature type="repeat" description="PPR" evidence="3">
    <location>
        <begin position="419"/>
        <end position="453"/>
    </location>
</feature>
<reference evidence="6" key="1">
    <citation type="submission" date="2018-02" db="EMBL/GenBank/DDBJ databases">
        <authorList>
            <person name="Cohen D.B."/>
            <person name="Kent A.D."/>
        </authorList>
    </citation>
    <scope>NUCLEOTIDE SEQUENCE</scope>
</reference>
<dbReference type="InterPro" id="IPR013783">
    <property type="entry name" value="Ig-like_fold"/>
</dbReference>
<sequence length="773" mass="87660">MAGAGAGPSGVKNFEHNHYGEMGFTEAGATVYCPPQPFIAYLPPPFSKPHVLVTPLPAPRQFIQSNKVQALPESVMINNGRLISVEITWNHGGNVVSVVGSWNNWQELLQHTEKNATVTMLLPVGIHYYCFIVDGELKCASNLQWACNHYGDHYNILYLQEDVLLQPPPANDLPDLSEFDSPPSPPSSYDNSVFTREEFYRVDKRGVERTIEPPELPPELEEALVNMRPRPHFTQLNHLYSCKKNEDQHVMLNSTERFGDKFVTAALKHLKQVQAFLFAVGHSQTQFYAFKLVRFCALSLANLPYARLIFDHLHSPNVYLYTAMITAYASRDHHSAFLLYRHMLRRGHPCPNHFVYPHLLKSCPHISHSHATQMVHTQILKSGFLRYPVVETALLDSYSRLSSHIASARQVFDEMSDKNVVSWTAMISGCTRLGDIRSAISLFENMPDRDVPAWNALIAGCTQNGFFSEAISLFRRMINLAQHDHCGNRPNKVTVVCALSACGHTGMLQLGKWIHGYVYKNRIDQDTFISNAFVDMYGKCGSLKEARTLFDMTSNKCLTSWNSMINSFALHGQSKSAITMFEEMMQCEDDVKPDEVTFVGLLNACTHGGLVEKGFSYFELMTRDYRIEPRIEHYGCLIDLLGRAGRFEEAMEVVRGMSMEPDEVVWGSLLNGCKIHGRTDLAEFTVQKLIEIDPNNGGYGIMLANIYGELGKWDEVRKVRKNMKDQNVYKTPGCSWIEVDNQVYQFYSVDKSHYRTEEIYKILESLLGFIGLK</sequence>
<evidence type="ECO:0000313" key="6">
    <source>
        <dbReference type="EMBL" id="SPC88920.1"/>
    </source>
</evidence>
<gene>
    <name evidence="6" type="ORF">FSB_LOCUS16802</name>
</gene>
<dbReference type="Gene3D" id="2.60.40.10">
    <property type="entry name" value="Immunoglobulins"/>
    <property type="match status" value="1"/>
</dbReference>
<dbReference type="GO" id="GO:0003723">
    <property type="term" value="F:RNA binding"/>
    <property type="evidence" value="ECO:0007669"/>
    <property type="project" value="InterPro"/>
</dbReference>
<dbReference type="Pfam" id="PF13041">
    <property type="entry name" value="PPR_2"/>
    <property type="match status" value="1"/>
</dbReference>
<evidence type="ECO:0000259" key="5">
    <source>
        <dbReference type="SMART" id="SM01010"/>
    </source>
</evidence>
<evidence type="ECO:0000256" key="1">
    <source>
        <dbReference type="ARBA" id="ARBA00010926"/>
    </source>
</evidence>
<dbReference type="Gene3D" id="1.25.40.10">
    <property type="entry name" value="Tetratricopeptide repeat domain"/>
    <property type="match status" value="3"/>
</dbReference>